<feature type="coiled-coil region" evidence="1">
    <location>
        <begin position="212"/>
        <end position="239"/>
    </location>
</feature>
<comment type="caution">
    <text evidence="3">The sequence shown here is derived from an EMBL/GenBank/DDBJ whole genome shotgun (WGS) entry which is preliminary data.</text>
</comment>
<protein>
    <submittedName>
        <fullName evidence="3">Uncharacterized protein</fullName>
    </submittedName>
</protein>
<feature type="region of interest" description="Disordered" evidence="2">
    <location>
        <begin position="368"/>
        <end position="409"/>
    </location>
</feature>
<sequence length="415" mass="47467">MPLTSIEFVQDLSRSDMNSLTRLLACKSAAPTPEWLLKQERQLASLAPQLKRPTGLLPRLAMALDAFGPKQAYLCATHRALNPCLVRQLFVLLSAETTTRLQRLRATPPDLLSEPVRRWVRRLSSINGLWLAPDIYRAIFSPMPEDHCFSQIPHSCEACILAVVGGNPEILVDLRASIVGRRKKKGTEARLLPILNAWISWYVNDTTLLNESEDLGREIRHMRVQIQQAKRQTRRMQQDGLMEDPEERYDIRGSRTSGEDGVGEGNEKDENLEHDFEGSIIDFYANLMSTTNLVPSIHPTEGVHPAFGNSLSFEPSSNTFRRRTRPRNTAYTESAYSQVVSVSRPSIAPNFSSAEAQAHEYRQLVEIEEEPSRRSQHRDTVRQEPPPSERSLHHDLVHQEESARRDRRWTEFYRR</sequence>
<keyword evidence="1" id="KW-0175">Coiled coil</keyword>
<feature type="compositionally biased region" description="Basic and acidic residues" evidence="2">
    <location>
        <begin position="368"/>
        <end position="382"/>
    </location>
</feature>
<name>A0ABR4PN37_9HELO</name>
<dbReference type="EMBL" id="JBFCZG010000003">
    <property type="protein sequence ID" value="KAL3424738.1"/>
    <property type="molecule type" value="Genomic_DNA"/>
</dbReference>
<feature type="region of interest" description="Disordered" evidence="2">
    <location>
        <begin position="251"/>
        <end position="270"/>
    </location>
</feature>
<evidence type="ECO:0000313" key="4">
    <source>
        <dbReference type="Proteomes" id="UP001629113"/>
    </source>
</evidence>
<feature type="compositionally biased region" description="Basic and acidic residues" evidence="2">
    <location>
        <begin position="390"/>
        <end position="409"/>
    </location>
</feature>
<evidence type="ECO:0000256" key="1">
    <source>
        <dbReference type="SAM" id="Coils"/>
    </source>
</evidence>
<evidence type="ECO:0000256" key="2">
    <source>
        <dbReference type="SAM" id="MobiDB-lite"/>
    </source>
</evidence>
<gene>
    <name evidence="3" type="ORF">PVAG01_04019</name>
</gene>
<dbReference type="Proteomes" id="UP001629113">
    <property type="component" value="Unassembled WGS sequence"/>
</dbReference>
<proteinExistence type="predicted"/>
<keyword evidence="4" id="KW-1185">Reference proteome</keyword>
<organism evidence="3 4">
    <name type="scientific">Phlyctema vagabunda</name>
    <dbReference type="NCBI Taxonomy" id="108571"/>
    <lineage>
        <taxon>Eukaryota</taxon>
        <taxon>Fungi</taxon>
        <taxon>Dikarya</taxon>
        <taxon>Ascomycota</taxon>
        <taxon>Pezizomycotina</taxon>
        <taxon>Leotiomycetes</taxon>
        <taxon>Helotiales</taxon>
        <taxon>Dermateaceae</taxon>
        <taxon>Phlyctema</taxon>
    </lineage>
</organism>
<accession>A0ABR4PN37</accession>
<reference evidence="3 4" key="1">
    <citation type="submission" date="2024-06" db="EMBL/GenBank/DDBJ databases">
        <title>Complete genome of Phlyctema vagabunda strain 19-DSS-EL-015.</title>
        <authorList>
            <person name="Fiorenzani C."/>
        </authorList>
    </citation>
    <scope>NUCLEOTIDE SEQUENCE [LARGE SCALE GENOMIC DNA]</scope>
    <source>
        <strain evidence="3 4">19-DSS-EL-015</strain>
    </source>
</reference>
<feature type="region of interest" description="Disordered" evidence="2">
    <location>
        <begin position="308"/>
        <end position="329"/>
    </location>
</feature>
<evidence type="ECO:0000313" key="3">
    <source>
        <dbReference type="EMBL" id="KAL3424738.1"/>
    </source>
</evidence>